<feature type="compositionally biased region" description="Acidic residues" evidence="1">
    <location>
        <begin position="567"/>
        <end position="586"/>
    </location>
</feature>
<dbReference type="AlphaFoldDB" id="A0A0A1UYR9"/>
<feature type="chain" id="PRO_5001992102" evidence="2">
    <location>
        <begin position="17"/>
        <end position="700"/>
    </location>
</feature>
<evidence type="ECO:0000313" key="5">
    <source>
        <dbReference type="Proteomes" id="UP000030151"/>
    </source>
</evidence>
<sequence>MKAYQWLVVLAIRALAAPLVTSPHFAEQSIVQSSDGFQNGSAPVGKTCLQVPPNHNTTFNTRNLVLRGAILKRQASPKHTASRPAKLPTIEEHPVISAKEASRIKLPGGGKPGVFYRGDSRPPEQVFASGFAPRGHDLSLQRHLSFVGESGLVSLSRSRRSAEGYAFGRTGAKTGRGYVYVVSPTDVPDGYWVPGLFPPEKNPAVGHNQEFAATGPIPGSSISHAYEVYEDDPSDRSRKIKNDNYALREAPGCVHMKRSMGALCDPAKLMDDEVRLAKSAYPGRLGPPQPPGTTKMGIPGASPEMIGTVPGPDDPLGAYRPAGGKGKGNSSPHASRPFKPSAKTVTRLRAAGQLGFVATISLLAPYAHRVLNALKEWDHPIGHGVAWFDDAISSFQESLGGKQVPEIYGNELKLRIICWIRGEQRFPNAVDRACQRLWDKDAGRTEQDDERDWQTGLAQLREACGKAVVTPPDEAGLREAILRHCEALEDSILRLNEARTRLIAHRERVQEKVDAGGRVEPEDIDKAAEYISEGAFPSFPSDDGDKVWDLAAWYMGDVKAQNMDVTLETESDAQPETMEESPETASEDSQSVPADPPAWLAASRVVAGAIALDEAVGREVFALVDDGPYVGLFDEAPPHANETCYSPAGLARAQPGEIWDRISAALVYIEQNLAEGMKRVCKGCYRGRDEWALACGSTSA</sequence>
<reference evidence="4 5" key="1">
    <citation type="submission" date="2014-02" db="EMBL/GenBank/DDBJ databases">
        <title>The genome sequence of the entomopathogenic fungus Metarhizium robertsii ARSEF 2575.</title>
        <authorList>
            <person name="Giuliano Garisto Donzelli B."/>
            <person name="Roe B.A."/>
            <person name="Macmil S.L."/>
            <person name="Krasnoff S.B."/>
            <person name="Gibson D.M."/>
        </authorList>
    </citation>
    <scope>NUCLEOTIDE SEQUENCE [LARGE SCALE GENOMIC DNA]</scope>
    <source>
        <strain evidence="4 5">ARSEF 2575</strain>
    </source>
</reference>
<protein>
    <submittedName>
        <fullName evidence="4">Pertussis S1-like protein</fullName>
    </submittedName>
</protein>
<accession>A0A0A1UYR9</accession>
<feature type="region of interest" description="Disordered" evidence="1">
    <location>
        <begin position="567"/>
        <end position="595"/>
    </location>
</feature>
<keyword evidence="2" id="KW-0732">Signal</keyword>
<dbReference type="Pfam" id="PF22596">
    <property type="entry name" value="Scabin-like"/>
    <property type="match status" value="1"/>
</dbReference>
<evidence type="ECO:0000313" key="4">
    <source>
        <dbReference type="EMBL" id="EXV02458.1"/>
    </source>
</evidence>
<gene>
    <name evidence="4" type="ORF">X797_004590</name>
</gene>
<dbReference type="eggNOG" id="ENOG502RQXQ">
    <property type="taxonomic scope" value="Eukaryota"/>
</dbReference>
<dbReference type="Proteomes" id="UP000030151">
    <property type="component" value="Unassembled WGS sequence"/>
</dbReference>
<feature type="signal peptide" evidence="2">
    <location>
        <begin position="1"/>
        <end position="16"/>
    </location>
</feature>
<feature type="region of interest" description="Disordered" evidence="1">
    <location>
        <begin position="280"/>
        <end position="341"/>
    </location>
</feature>
<feature type="domain" description="Pierisin-like" evidence="3">
    <location>
        <begin position="116"/>
        <end position="245"/>
    </location>
</feature>
<dbReference type="EMBL" id="JELW01000005">
    <property type="protein sequence ID" value="EXV02458.1"/>
    <property type="molecule type" value="Genomic_DNA"/>
</dbReference>
<dbReference type="SUPFAM" id="SSF56399">
    <property type="entry name" value="ADP-ribosylation"/>
    <property type="match status" value="1"/>
</dbReference>
<dbReference type="HOGENOM" id="CLU_401739_0_0_1"/>
<dbReference type="InterPro" id="IPR054695">
    <property type="entry name" value="Pierisin-like_dom"/>
</dbReference>
<evidence type="ECO:0000259" key="3">
    <source>
        <dbReference type="Pfam" id="PF22596"/>
    </source>
</evidence>
<evidence type="ECO:0000256" key="1">
    <source>
        <dbReference type="SAM" id="MobiDB-lite"/>
    </source>
</evidence>
<dbReference type="Gene3D" id="3.90.210.10">
    <property type="entry name" value="Heat-Labile Enterotoxin, subunit A"/>
    <property type="match status" value="1"/>
</dbReference>
<name>A0A0A1UYR9_9HYPO</name>
<comment type="caution">
    <text evidence="4">The sequence shown here is derived from an EMBL/GenBank/DDBJ whole genome shotgun (WGS) entry which is preliminary data.</text>
</comment>
<dbReference type="OrthoDB" id="4868762at2759"/>
<organism evidence="4 5">
    <name type="scientific">Metarhizium robertsii</name>
    <dbReference type="NCBI Taxonomy" id="568076"/>
    <lineage>
        <taxon>Eukaryota</taxon>
        <taxon>Fungi</taxon>
        <taxon>Dikarya</taxon>
        <taxon>Ascomycota</taxon>
        <taxon>Pezizomycotina</taxon>
        <taxon>Sordariomycetes</taxon>
        <taxon>Hypocreomycetidae</taxon>
        <taxon>Hypocreales</taxon>
        <taxon>Clavicipitaceae</taxon>
        <taxon>Metarhizium</taxon>
    </lineage>
</organism>
<evidence type="ECO:0000256" key="2">
    <source>
        <dbReference type="SAM" id="SignalP"/>
    </source>
</evidence>
<proteinExistence type="predicted"/>